<evidence type="ECO:0000256" key="1">
    <source>
        <dbReference type="ARBA" id="ARBA00004123"/>
    </source>
</evidence>
<dbReference type="PANTHER" id="PTHR13408:SF0">
    <property type="entry name" value="DNA-DIRECTED RNA POLYMERASE III SUBUNIT RPC4"/>
    <property type="match status" value="1"/>
</dbReference>
<keyword evidence="4" id="KW-0539">Nucleus</keyword>
<dbReference type="GO" id="GO:0042797">
    <property type="term" value="P:tRNA transcription by RNA polymerase III"/>
    <property type="evidence" value="ECO:0007669"/>
    <property type="project" value="TreeGrafter"/>
</dbReference>
<feature type="compositionally biased region" description="Basic and acidic residues" evidence="5">
    <location>
        <begin position="33"/>
        <end position="59"/>
    </location>
</feature>
<name>A0A8J2TAD9_ZYGB2</name>
<evidence type="ECO:0000313" key="7">
    <source>
        <dbReference type="Proteomes" id="UP000019375"/>
    </source>
</evidence>
<dbReference type="Pfam" id="PF05132">
    <property type="entry name" value="RNA_pol_Rpc4"/>
    <property type="match status" value="1"/>
</dbReference>
<dbReference type="OrthoDB" id="5836119at2759"/>
<feature type="compositionally biased region" description="Basic and acidic residues" evidence="5">
    <location>
        <begin position="334"/>
        <end position="360"/>
    </location>
</feature>
<keyword evidence="2" id="KW-0240">DNA-directed RNA polymerase</keyword>
<dbReference type="EMBL" id="HG316463">
    <property type="protein sequence ID" value="CDF91254.1"/>
    <property type="molecule type" value="Genomic_DNA"/>
</dbReference>
<proteinExistence type="predicted"/>
<keyword evidence="3" id="KW-0804">Transcription</keyword>
<dbReference type="GO" id="GO:0005666">
    <property type="term" value="C:RNA polymerase III complex"/>
    <property type="evidence" value="ECO:0007669"/>
    <property type="project" value="InterPro"/>
</dbReference>
<dbReference type="PANTHER" id="PTHR13408">
    <property type="entry name" value="DNA-DIRECTED RNA POLYMERASE III"/>
    <property type="match status" value="1"/>
</dbReference>
<comment type="subcellular location">
    <subcellularLocation>
        <location evidence="1">Nucleus</location>
    </subcellularLocation>
</comment>
<evidence type="ECO:0000256" key="4">
    <source>
        <dbReference type="ARBA" id="ARBA00023242"/>
    </source>
</evidence>
<evidence type="ECO:0000256" key="5">
    <source>
        <dbReference type="SAM" id="MobiDB-lite"/>
    </source>
</evidence>
<feature type="region of interest" description="Disordered" evidence="5">
    <location>
        <begin position="1"/>
        <end position="186"/>
    </location>
</feature>
<feature type="compositionally biased region" description="Low complexity" evidence="5">
    <location>
        <begin position="119"/>
        <end position="128"/>
    </location>
</feature>
<sequence>MSSGNGPGRLPSLKSAGASKPGLKFKPKAAVRRSKEEREASAPKLEVDESQRHLNERRKPNTRRTTGQGNQNRRMARYLNNTHVVSTGPLAAGNFIGDKGGPQRSFAKAEGRGASSLVLQGLQNLSGQDDLDDLDDEEEGTEEGDPDKDKAKSAKNRFNMGKEYSIHDLVGDEDEDEADSPEMDEETWRAMKTEELFPIRPVRYRHQDLEVLQNAKQDAYSSAYATREPTPAVSSVKPEPTDSVAGLHEIMTERENQLHKKLDQLTLQQKFQSLDQAESLAELKSLNEDHERIWKKFNKINNKPNRFVLFQLPSKLPEFEQVETESVSNTEPAVDVKEEEGEKKSERKTEEKSKASESHASEPAPLSGRIGSIRVHKSGRISAKIGNVVMDISRGTETTFLQDAVTINQDSDAPPFAELLGRVDGRVVITPRF</sequence>
<dbReference type="GO" id="GO:0003677">
    <property type="term" value="F:DNA binding"/>
    <property type="evidence" value="ECO:0007669"/>
    <property type="project" value="InterPro"/>
</dbReference>
<dbReference type="InterPro" id="IPR007811">
    <property type="entry name" value="RPC4"/>
</dbReference>
<feature type="region of interest" description="Disordered" evidence="5">
    <location>
        <begin position="320"/>
        <end position="373"/>
    </location>
</feature>
<evidence type="ECO:0000256" key="3">
    <source>
        <dbReference type="ARBA" id="ARBA00023163"/>
    </source>
</evidence>
<keyword evidence="7" id="KW-1185">Reference proteome</keyword>
<gene>
    <name evidence="6" type="ORF">BN860_03158g</name>
</gene>
<protein>
    <submittedName>
        <fullName evidence="6">ZYBA0S10-03158g1_1</fullName>
    </submittedName>
</protein>
<evidence type="ECO:0000256" key="2">
    <source>
        <dbReference type="ARBA" id="ARBA00022478"/>
    </source>
</evidence>
<evidence type="ECO:0000313" key="6">
    <source>
        <dbReference type="EMBL" id="CDF91254.1"/>
    </source>
</evidence>
<organism evidence="6 7">
    <name type="scientific">Zygosaccharomyces bailii (strain CLIB 213 / ATCC 58445 / CBS 680 / BCRC 21525 / NBRC 1098 / NCYC 1416 / NRRL Y-2227)</name>
    <dbReference type="NCBI Taxonomy" id="1333698"/>
    <lineage>
        <taxon>Eukaryota</taxon>
        <taxon>Fungi</taxon>
        <taxon>Dikarya</taxon>
        <taxon>Ascomycota</taxon>
        <taxon>Saccharomycotina</taxon>
        <taxon>Saccharomycetes</taxon>
        <taxon>Saccharomycetales</taxon>
        <taxon>Saccharomycetaceae</taxon>
        <taxon>Zygosaccharomyces</taxon>
    </lineage>
</organism>
<reference evidence="7" key="1">
    <citation type="journal article" date="2013" name="Genome Announc.">
        <title>Genome sequence of the food spoilage yeast Zygosaccharomyces bailii CLIB 213(T).</title>
        <authorList>
            <person name="Galeote V."/>
            <person name="Bigey F."/>
            <person name="Devillers H."/>
            <person name="Neuveglise C."/>
            <person name="Dequin S."/>
        </authorList>
    </citation>
    <scope>NUCLEOTIDE SEQUENCE [LARGE SCALE GENOMIC DNA]</scope>
    <source>
        <strain evidence="7">CLIB 213 / ATCC 58445 / CBS 680 / CCRC 21525 / NBRC 1098 / NCYC 1416 / NRRL Y-2227</strain>
    </source>
</reference>
<dbReference type="Proteomes" id="UP000019375">
    <property type="component" value="Unassembled WGS sequence"/>
</dbReference>
<feature type="compositionally biased region" description="Acidic residues" evidence="5">
    <location>
        <begin position="171"/>
        <end position="185"/>
    </location>
</feature>
<feature type="compositionally biased region" description="Acidic residues" evidence="5">
    <location>
        <begin position="129"/>
        <end position="146"/>
    </location>
</feature>
<feature type="compositionally biased region" description="Basic residues" evidence="5">
    <location>
        <begin position="23"/>
        <end position="32"/>
    </location>
</feature>
<dbReference type="AlphaFoldDB" id="A0A8J2TAD9"/>
<feature type="compositionally biased region" description="Polar residues" evidence="5">
    <location>
        <begin position="63"/>
        <end position="85"/>
    </location>
</feature>
<accession>A0A8J2TAD9</accession>